<reference evidence="2 3" key="1">
    <citation type="submission" date="2017-12" db="EMBL/GenBank/DDBJ databases">
        <title>Genome sequence of Pseudomonas palleroniana MAB3.</title>
        <authorList>
            <person name="Nascimento F.X."/>
        </authorList>
    </citation>
    <scope>NUCLEOTIDE SEQUENCE [LARGE SCALE GENOMIC DNA]</scope>
    <source>
        <strain evidence="2 3">MAB3</strain>
    </source>
</reference>
<feature type="compositionally biased region" description="Polar residues" evidence="1">
    <location>
        <begin position="101"/>
        <end position="110"/>
    </location>
</feature>
<accession>A0A2L1JG63</accession>
<dbReference type="RefSeq" id="WP_104995671.1">
    <property type="nucleotide sequence ID" value="NZ_CP025494.1"/>
</dbReference>
<dbReference type="Proteomes" id="UP000237830">
    <property type="component" value="Chromosome"/>
</dbReference>
<evidence type="ECO:0000313" key="3">
    <source>
        <dbReference type="Proteomes" id="UP000237830"/>
    </source>
</evidence>
<dbReference type="AlphaFoldDB" id="A0A2L1JG63"/>
<gene>
    <name evidence="2" type="ORF">CYL20_23835</name>
</gene>
<evidence type="ECO:0000313" key="2">
    <source>
        <dbReference type="EMBL" id="AVE07463.1"/>
    </source>
</evidence>
<dbReference type="EMBL" id="CP025494">
    <property type="protein sequence ID" value="AVE07463.1"/>
    <property type="molecule type" value="Genomic_DNA"/>
</dbReference>
<proteinExistence type="predicted"/>
<feature type="region of interest" description="Disordered" evidence="1">
    <location>
        <begin position="99"/>
        <end position="118"/>
    </location>
</feature>
<protein>
    <submittedName>
        <fullName evidence="2">Uncharacterized protein</fullName>
    </submittedName>
</protein>
<evidence type="ECO:0000256" key="1">
    <source>
        <dbReference type="SAM" id="MobiDB-lite"/>
    </source>
</evidence>
<organism evidence="2 3">
    <name type="scientific">Pseudomonas palleroniana</name>
    <dbReference type="NCBI Taxonomy" id="191390"/>
    <lineage>
        <taxon>Bacteria</taxon>
        <taxon>Pseudomonadati</taxon>
        <taxon>Pseudomonadota</taxon>
        <taxon>Gammaproteobacteria</taxon>
        <taxon>Pseudomonadales</taxon>
        <taxon>Pseudomonadaceae</taxon>
        <taxon>Pseudomonas</taxon>
    </lineage>
</organism>
<name>A0A2L1JG63_9PSED</name>
<sequence length="118" mass="12933">MIKIKLFPFLTDEPLKVSVRDEVITINDQAFDLAVIPEGYRLPASAMGSDCFVDDIARINGDLELTLKLPVKWDDPSSLRNPAEPTIIEVSTDGAVKVPTSPISDVQSTLPLEEVSHD</sequence>